<dbReference type="Proteomes" id="UP000076798">
    <property type="component" value="Unassembled WGS sequence"/>
</dbReference>
<proteinExistence type="predicted"/>
<reference evidence="1 2" key="1">
    <citation type="journal article" date="2016" name="Mol. Biol. Evol.">
        <title>Comparative Genomics of Early-Diverging Mushroom-Forming Fungi Provides Insights into the Origins of Lignocellulose Decay Capabilities.</title>
        <authorList>
            <person name="Nagy L.G."/>
            <person name="Riley R."/>
            <person name="Tritt A."/>
            <person name="Adam C."/>
            <person name="Daum C."/>
            <person name="Floudas D."/>
            <person name="Sun H."/>
            <person name="Yadav J.S."/>
            <person name="Pangilinan J."/>
            <person name="Larsson K.H."/>
            <person name="Matsuura K."/>
            <person name="Barry K."/>
            <person name="Labutti K."/>
            <person name="Kuo R."/>
            <person name="Ohm R.A."/>
            <person name="Bhattacharya S.S."/>
            <person name="Shirouzu T."/>
            <person name="Yoshinaga Y."/>
            <person name="Martin F.M."/>
            <person name="Grigoriev I.V."/>
            <person name="Hibbett D.S."/>
        </authorList>
    </citation>
    <scope>NUCLEOTIDE SEQUENCE [LARGE SCALE GENOMIC DNA]</scope>
    <source>
        <strain evidence="1 2">HHB10207 ss-3</strain>
    </source>
</reference>
<protein>
    <submittedName>
        <fullName evidence="1">Uncharacterized protein</fullName>
    </submittedName>
</protein>
<sequence length="184" mass="21542">MPVEGHPFGCRCDPCLQLLPRKVTGFAVTPEFLIRYYKTRVSESKDPNQKITDIRCATALAMTDIKQKTRLPLLIQLKWEDRKYILRACEENPFYEDGGYATRTIHEQDPQWVQGIQSLRQLLVDEGAIGPDEEMEDYEVYEADMEKRIRIRRRLWRKLDFDEGLCSRPPVEASVDEDSDIPEF</sequence>
<accession>A0A165ZCA8</accession>
<evidence type="ECO:0000313" key="1">
    <source>
        <dbReference type="EMBL" id="KZT34159.1"/>
    </source>
</evidence>
<keyword evidence="2" id="KW-1185">Reference proteome</keyword>
<evidence type="ECO:0000313" key="2">
    <source>
        <dbReference type="Proteomes" id="UP000076798"/>
    </source>
</evidence>
<dbReference type="AlphaFoldDB" id="A0A165ZCA8"/>
<gene>
    <name evidence="1" type="ORF">SISSUDRAFT_1053216</name>
</gene>
<organism evidence="1 2">
    <name type="scientific">Sistotremastrum suecicum HHB10207 ss-3</name>
    <dbReference type="NCBI Taxonomy" id="1314776"/>
    <lineage>
        <taxon>Eukaryota</taxon>
        <taxon>Fungi</taxon>
        <taxon>Dikarya</taxon>
        <taxon>Basidiomycota</taxon>
        <taxon>Agaricomycotina</taxon>
        <taxon>Agaricomycetes</taxon>
        <taxon>Sistotremastrales</taxon>
        <taxon>Sistotremastraceae</taxon>
        <taxon>Sistotremastrum</taxon>
    </lineage>
</organism>
<dbReference type="EMBL" id="KV428196">
    <property type="protein sequence ID" value="KZT34159.1"/>
    <property type="molecule type" value="Genomic_DNA"/>
</dbReference>
<name>A0A165ZCA8_9AGAM</name>